<dbReference type="InterPro" id="IPR046947">
    <property type="entry name" value="LytR-like"/>
</dbReference>
<dbReference type="PANTHER" id="PTHR37299">
    <property type="entry name" value="TRANSCRIPTIONAL REGULATOR-RELATED"/>
    <property type="match status" value="1"/>
</dbReference>
<feature type="domain" description="HTH LytTR-type" evidence="1">
    <location>
        <begin position="35"/>
        <end position="134"/>
    </location>
</feature>
<protein>
    <submittedName>
        <fullName evidence="2">LytTR family transcriptional regulator</fullName>
    </submittedName>
</protein>
<dbReference type="SMART" id="SM00850">
    <property type="entry name" value="LytTR"/>
    <property type="match status" value="1"/>
</dbReference>
<evidence type="ECO:0000313" key="3">
    <source>
        <dbReference type="Proteomes" id="UP000753802"/>
    </source>
</evidence>
<dbReference type="EMBL" id="JAACJS010000011">
    <property type="protein sequence ID" value="NCI49365.1"/>
    <property type="molecule type" value="Genomic_DNA"/>
</dbReference>
<dbReference type="Pfam" id="PF04397">
    <property type="entry name" value="LytTR"/>
    <property type="match status" value="1"/>
</dbReference>
<dbReference type="Proteomes" id="UP000753802">
    <property type="component" value="Unassembled WGS sequence"/>
</dbReference>
<organism evidence="2 3">
    <name type="scientific">Sediminibacterium roseum</name>
    <dbReference type="NCBI Taxonomy" id="1978412"/>
    <lineage>
        <taxon>Bacteria</taxon>
        <taxon>Pseudomonadati</taxon>
        <taxon>Bacteroidota</taxon>
        <taxon>Chitinophagia</taxon>
        <taxon>Chitinophagales</taxon>
        <taxon>Chitinophagaceae</taxon>
        <taxon>Sediminibacterium</taxon>
    </lineage>
</organism>
<dbReference type="RefSeq" id="WP_161817692.1">
    <property type="nucleotide sequence ID" value="NZ_JAACJS010000011.1"/>
</dbReference>
<name>A0ABW9ZS70_9BACT</name>
<dbReference type="Gene3D" id="2.40.50.1020">
    <property type="entry name" value="LytTr DNA-binding domain"/>
    <property type="match status" value="1"/>
</dbReference>
<proteinExistence type="predicted"/>
<evidence type="ECO:0000313" key="2">
    <source>
        <dbReference type="EMBL" id="NCI49365.1"/>
    </source>
</evidence>
<dbReference type="PROSITE" id="PS50930">
    <property type="entry name" value="HTH_LYTTR"/>
    <property type="match status" value="1"/>
</dbReference>
<accession>A0ABW9ZS70</accession>
<evidence type="ECO:0000259" key="1">
    <source>
        <dbReference type="PROSITE" id="PS50930"/>
    </source>
</evidence>
<comment type="caution">
    <text evidence="2">The sequence shown here is derived from an EMBL/GenBank/DDBJ whole genome shotgun (WGS) entry which is preliminary data.</text>
</comment>
<dbReference type="PANTHER" id="PTHR37299:SF1">
    <property type="entry name" value="STAGE 0 SPORULATION PROTEIN A HOMOLOG"/>
    <property type="match status" value="1"/>
</dbReference>
<sequence length="142" mass="16482">MPLPILFAEHAAAEVIQKETLLQSYGYGLTNSKKICLPTQKGFTIVKLDEIVYCEAKSSYTIFRFLNHKQAIISKPLSDYEKLLLDASFLRIHKSYLINLIHVKEYLRGEGGNVIMTDGTEIEVSRRKKEQFLLKVREYFMY</sequence>
<reference evidence="2 3" key="1">
    <citation type="submission" date="2020-01" db="EMBL/GenBank/DDBJ databases">
        <title>Genome analysis.</title>
        <authorList>
            <person name="Wu S."/>
            <person name="Wang G."/>
        </authorList>
    </citation>
    <scope>NUCLEOTIDE SEQUENCE [LARGE SCALE GENOMIC DNA]</scope>
    <source>
        <strain evidence="2 3">SYL130</strain>
    </source>
</reference>
<keyword evidence="3" id="KW-1185">Reference proteome</keyword>
<gene>
    <name evidence="2" type="ORF">GWC95_05490</name>
</gene>
<dbReference type="InterPro" id="IPR007492">
    <property type="entry name" value="LytTR_DNA-bd_dom"/>
</dbReference>